<proteinExistence type="predicted"/>
<feature type="transmembrane region" description="Helical" evidence="12">
    <location>
        <begin position="135"/>
        <end position="158"/>
    </location>
</feature>
<accession>A0A8E0S041</accession>
<dbReference type="GO" id="GO:0046872">
    <property type="term" value="F:metal ion binding"/>
    <property type="evidence" value="ECO:0007669"/>
    <property type="project" value="UniProtKB-KW"/>
</dbReference>
<dbReference type="Proteomes" id="UP000728185">
    <property type="component" value="Unassembled WGS sequence"/>
</dbReference>
<evidence type="ECO:0000256" key="3">
    <source>
        <dbReference type="ARBA" id="ARBA00022448"/>
    </source>
</evidence>
<keyword evidence="4" id="KW-0349">Heme</keyword>
<feature type="transmembrane region" description="Helical" evidence="12">
    <location>
        <begin position="170"/>
        <end position="192"/>
    </location>
</feature>
<dbReference type="InterPro" id="IPR006593">
    <property type="entry name" value="Cyt_b561/ferric_Rdtase_TM"/>
</dbReference>
<evidence type="ECO:0000313" key="15">
    <source>
        <dbReference type="Proteomes" id="UP000728185"/>
    </source>
</evidence>
<feature type="transmembrane region" description="Helical" evidence="12">
    <location>
        <begin position="100"/>
        <end position="123"/>
    </location>
</feature>
<keyword evidence="15" id="KW-1185">Reference proteome</keyword>
<keyword evidence="9" id="KW-0408">Iron</keyword>
<reference evidence="14" key="1">
    <citation type="submission" date="2019-05" db="EMBL/GenBank/DDBJ databases">
        <title>Annotation for the trematode Fasciolopsis buski.</title>
        <authorList>
            <person name="Choi Y.-J."/>
        </authorList>
    </citation>
    <scope>NUCLEOTIDE SEQUENCE</scope>
    <source>
        <strain evidence="14">HT</strain>
        <tissue evidence="14">Whole worm</tissue>
    </source>
</reference>
<dbReference type="OrthoDB" id="2419613at2759"/>
<dbReference type="PANTHER" id="PTHR15422">
    <property type="entry name" value="OS05G0565100 PROTEIN"/>
    <property type="match status" value="1"/>
</dbReference>
<keyword evidence="10 12" id="KW-0472">Membrane</keyword>
<dbReference type="GO" id="GO:0140571">
    <property type="term" value="F:transmembrane ascorbate ferrireductase activity"/>
    <property type="evidence" value="ECO:0007669"/>
    <property type="project" value="UniProtKB-EC"/>
</dbReference>
<evidence type="ECO:0000256" key="4">
    <source>
        <dbReference type="ARBA" id="ARBA00022617"/>
    </source>
</evidence>
<dbReference type="GO" id="GO:0020037">
    <property type="term" value="F:heme binding"/>
    <property type="evidence" value="ECO:0007669"/>
    <property type="project" value="TreeGrafter"/>
</dbReference>
<evidence type="ECO:0000256" key="7">
    <source>
        <dbReference type="ARBA" id="ARBA00022982"/>
    </source>
</evidence>
<keyword evidence="7" id="KW-0249">Electron transport</keyword>
<dbReference type="GO" id="GO:0140575">
    <property type="term" value="F:transmembrane monodehydroascorbate reductase activity"/>
    <property type="evidence" value="ECO:0007669"/>
    <property type="project" value="InterPro"/>
</dbReference>
<evidence type="ECO:0000256" key="5">
    <source>
        <dbReference type="ARBA" id="ARBA00022692"/>
    </source>
</evidence>
<comment type="cofactor">
    <cofactor evidence="1">
        <name>heme b</name>
        <dbReference type="ChEBI" id="CHEBI:60344"/>
    </cofactor>
</comment>
<evidence type="ECO:0000256" key="2">
    <source>
        <dbReference type="ARBA" id="ARBA00004141"/>
    </source>
</evidence>
<dbReference type="SMART" id="SM00665">
    <property type="entry name" value="B561"/>
    <property type="match status" value="1"/>
</dbReference>
<evidence type="ECO:0000256" key="12">
    <source>
        <dbReference type="SAM" id="Phobius"/>
    </source>
</evidence>
<feature type="transmembrane region" description="Helical" evidence="12">
    <location>
        <begin position="280"/>
        <end position="303"/>
    </location>
</feature>
<dbReference type="PROSITE" id="PS50939">
    <property type="entry name" value="CYTOCHROME_B561"/>
    <property type="match status" value="1"/>
</dbReference>
<protein>
    <recommendedName>
        <fullName evidence="11">ascorbate ferrireductase (transmembrane)</fullName>
        <ecNumber evidence="11">7.2.1.3</ecNumber>
    </recommendedName>
</protein>
<dbReference type="Pfam" id="PF03188">
    <property type="entry name" value="Cytochrom_B561"/>
    <property type="match status" value="1"/>
</dbReference>
<comment type="subcellular location">
    <subcellularLocation>
        <location evidence="2">Membrane</location>
        <topology evidence="2">Multi-pass membrane protein</topology>
    </subcellularLocation>
</comment>
<feature type="transmembrane region" description="Helical" evidence="12">
    <location>
        <begin position="204"/>
        <end position="221"/>
    </location>
</feature>
<feature type="transmembrane region" description="Helical" evidence="12">
    <location>
        <begin position="20"/>
        <end position="39"/>
    </location>
</feature>
<keyword evidence="8 12" id="KW-1133">Transmembrane helix</keyword>
<evidence type="ECO:0000256" key="11">
    <source>
        <dbReference type="ARBA" id="ARBA00024225"/>
    </source>
</evidence>
<evidence type="ECO:0000256" key="8">
    <source>
        <dbReference type="ARBA" id="ARBA00022989"/>
    </source>
</evidence>
<evidence type="ECO:0000313" key="14">
    <source>
        <dbReference type="EMBL" id="KAA0198059.1"/>
    </source>
</evidence>
<feature type="domain" description="Cytochrome b561" evidence="13">
    <location>
        <begin position="1"/>
        <end position="196"/>
    </location>
</feature>
<evidence type="ECO:0000256" key="1">
    <source>
        <dbReference type="ARBA" id="ARBA00001970"/>
    </source>
</evidence>
<keyword evidence="3" id="KW-0813">Transport</keyword>
<feature type="transmembrane region" description="Helical" evidence="12">
    <location>
        <begin position="60"/>
        <end position="88"/>
    </location>
</feature>
<gene>
    <name evidence="14" type="ORF">FBUS_06415</name>
</gene>
<keyword evidence="6" id="KW-0479">Metal-binding</keyword>
<dbReference type="GO" id="GO:0016020">
    <property type="term" value="C:membrane"/>
    <property type="evidence" value="ECO:0007669"/>
    <property type="project" value="UniProtKB-SubCell"/>
</dbReference>
<evidence type="ECO:0000256" key="6">
    <source>
        <dbReference type="ARBA" id="ARBA00022723"/>
    </source>
</evidence>
<organism evidence="14 15">
    <name type="scientific">Fasciolopsis buskii</name>
    <dbReference type="NCBI Taxonomy" id="27845"/>
    <lineage>
        <taxon>Eukaryota</taxon>
        <taxon>Metazoa</taxon>
        <taxon>Spiralia</taxon>
        <taxon>Lophotrochozoa</taxon>
        <taxon>Platyhelminthes</taxon>
        <taxon>Trematoda</taxon>
        <taxon>Digenea</taxon>
        <taxon>Plagiorchiida</taxon>
        <taxon>Echinostomata</taxon>
        <taxon>Echinostomatoidea</taxon>
        <taxon>Fasciolidae</taxon>
        <taxon>Fasciolopsis</taxon>
    </lineage>
</organism>
<dbReference type="Gene3D" id="1.20.120.1770">
    <property type="match status" value="1"/>
</dbReference>
<dbReference type="PANTHER" id="PTHR15422:SF24">
    <property type="entry name" value="DOMON RELATED DOMAIN-CONTAINING PROTEIN"/>
    <property type="match status" value="1"/>
</dbReference>
<evidence type="ECO:0000256" key="9">
    <source>
        <dbReference type="ARBA" id="ARBA00023004"/>
    </source>
</evidence>
<evidence type="ECO:0000256" key="10">
    <source>
        <dbReference type="ARBA" id="ARBA00023136"/>
    </source>
</evidence>
<dbReference type="AlphaFoldDB" id="A0A8E0S041"/>
<sequence>MTNIFLLLSNHQSSFELSYGVKVHACLMLFAWGFCNPNAMISVRQMKMGWPGRTICNLSYWFLIHLLLQVTLVVFVFLGFMIIIVYVAGYSKFTELPYAAHPPLGFIVFFLTVTEVIVAWFLISSDGVRRSVLRNVHLCIGLICQLFAVALIFIGFQMPGISVNVCTSPVYSGMYLANVLTHVIADVILEVLNYQIMFKTRGRFLVFIFLNFFVFILILALRGQFEADGVNIDQAILRMAESPRVKKKIAMSLLSEKPPEEQVDLKNALMKINLLRNVKYFVYAFHVIISFTLVFLLVIGVAYA</sequence>
<dbReference type="CDD" id="cd08760">
    <property type="entry name" value="Cyt_b561_FRRS1_like"/>
    <property type="match status" value="1"/>
</dbReference>
<keyword evidence="5 12" id="KW-0812">Transmembrane</keyword>
<comment type="caution">
    <text evidence="14">The sequence shown here is derived from an EMBL/GenBank/DDBJ whole genome shotgun (WGS) entry which is preliminary data.</text>
</comment>
<evidence type="ECO:0000259" key="13">
    <source>
        <dbReference type="PROSITE" id="PS50939"/>
    </source>
</evidence>
<name>A0A8E0S041_9TREM</name>
<dbReference type="EC" id="7.2.1.3" evidence="11"/>
<dbReference type="InterPro" id="IPR045150">
    <property type="entry name" value="CYB561D1/2"/>
</dbReference>
<dbReference type="EMBL" id="LUCM01001962">
    <property type="protein sequence ID" value="KAA0198059.1"/>
    <property type="molecule type" value="Genomic_DNA"/>
</dbReference>